<dbReference type="GO" id="GO:0016787">
    <property type="term" value="F:hydrolase activity"/>
    <property type="evidence" value="ECO:0007669"/>
    <property type="project" value="UniProtKB-KW"/>
</dbReference>
<dbReference type="InterPro" id="IPR051540">
    <property type="entry name" value="S-2-haloacid_dehalogenase"/>
</dbReference>
<gene>
    <name evidence="2" type="ORF">EYC80_009160</name>
</gene>
<dbReference type="Gene3D" id="3.40.50.1000">
    <property type="entry name" value="HAD superfamily/HAD-like"/>
    <property type="match status" value="1"/>
</dbReference>
<dbReference type="AlphaFoldDB" id="A0A5N6K2M5"/>
<dbReference type="SUPFAM" id="SSF56784">
    <property type="entry name" value="HAD-like"/>
    <property type="match status" value="1"/>
</dbReference>
<protein>
    <recommendedName>
        <fullName evidence="4">2-haloalkanoic acid dehalogenase</fullName>
    </recommendedName>
</protein>
<dbReference type="OrthoDB" id="2363873at2759"/>
<comment type="caution">
    <text evidence="2">The sequence shown here is derived from an EMBL/GenBank/DDBJ whole genome shotgun (WGS) entry which is preliminary data.</text>
</comment>
<name>A0A5N6K2M5_MONLA</name>
<dbReference type="InterPro" id="IPR023198">
    <property type="entry name" value="PGP-like_dom2"/>
</dbReference>
<dbReference type="PANTHER" id="PTHR43316:SF4">
    <property type="entry name" value="ACID DEHALOGENASE, PUTATIVE (AFU_ORTHOLOGUE AFUA_8G05870)-RELATED"/>
    <property type="match status" value="1"/>
</dbReference>
<dbReference type="InterPro" id="IPR036412">
    <property type="entry name" value="HAD-like_sf"/>
</dbReference>
<dbReference type="PANTHER" id="PTHR43316">
    <property type="entry name" value="HYDROLASE, HALOACID DELAHOGENASE-RELATED"/>
    <property type="match status" value="1"/>
</dbReference>
<dbReference type="EMBL" id="VIGI01000009">
    <property type="protein sequence ID" value="KAB8296416.1"/>
    <property type="molecule type" value="Genomic_DNA"/>
</dbReference>
<dbReference type="Pfam" id="PF00702">
    <property type="entry name" value="Hydrolase"/>
    <property type="match status" value="1"/>
</dbReference>
<evidence type="ECO:0000256" key="1">
    <source>
        <dbReference type="ARBA" id="ARBA00022801"/>
    </source>
</evidence>
<dbReference type="SFLD" id="SFLDS00003">
    <property type="entry name" value="Haloacid_Dehalogenase"/>
    <property type="match status" value="1"/>
</dbReference>
<accession>A0A5N6K2M5</accession>
<organism evidence="2 3">
    <name type="scientific">Monilinia laxa</name>
    <name type="common">Brown rot fungus</name>
    <name type="synonym">Sclerotinia laxa</name>
    <dbReference type="NCBI Taxonomy" id="61186"/>
    <lineage>
        <taxon>Eukaryota</taxon>
        <taxon>Fungi</taxon>
        <taxon>Dikarya</taxon>
        <taxon>Ascomycota</taxon>
        <taxon>Pezizomycotina</taxon>
        <taxon>Leotiomycetes</taxon>
        <taxon>Helotiales</taxon>
        <taxon>Sclerotiniaceae</taxon>
        <taxon>Monilinia</taxon>
    </lineage>
</organism>
<proteinExistence type="predicted"/>
<sequence>MGVQKQVVFDIVGTLVSFDEYHAQIDRAIGDKLRANNITPKFFGYSWMTAAELEFTFLSISERYKPYKGILESTFYRTLWFAGVQDPRSLCTDAERDACVQGYSELQLRPGAKECFEILEKGGFKVWLLTTADLKRVQGYFSKGGVEMPAENFISCDSSGVAKPALSAYRTALAKFGKDDESWFAAGHMWDVSAAKKAGFKGAYCTEYEKEPCLDIFDTEMDVMADSLPEMAEKIVKANSSHRYIHLRYVISIIVASFSDQQYSHISTPFVDRIYTIFLSSSPQVESPTQ</sequence>
<reference evidence="2 3" key="1">
    <citation type="submission" date="2019-06" db="EMBL/GenBank/DDBJ databases">
        <title>Genome Sequence of the Brown Rot Fungal Pathogen Monilinia laxa.</title>
        <authorList>
            <person name="De Miccolis Angelini R.M."/>
            <person name="Landi L."/>
            <person name="Abate D."/>
            <person name="Pollastro S."/>
            <person name="Romanazzi G."/>
            <person name="Faretra F."/>
        </authorList>
    </citation>
    <scope>NUCLEOTIDE SEQUENCE [LARGE SCALE GENOMIC DNA]</scope>
    <source>
        <strain evidence="2 3">Mlax316</strain>
    </source>
</reference>
<keyword evidence="1" id="KW-0378">Hydrolase</keyword>
<dbReference type="InterPro" id="IPR023214">
    <property type="entry name" value="HAD_sf"/>
</dbReference>
<dbReference type="SFLD" id="SFLDG01129">
    <property type="entry name" value="C1.5:_HAD__Beta-PGM__Phosphata"/>
    <property type="match status" value="1"/>
</dbReference>
<evidence type="ECO:0000313" key="2">
    <source>
        <dbReference type="EMBL" id="KAB8296416.1"/>
    </source>
</evidence>
<evidence type="ECO:0008006" key="4">
    <source>
        <dbReference type="Google" id="ProtNLM"/>
    </source>
</evidence>
<dbReference type="Gene3D" id="1.10.150.240">
    <property type="entry name" value="Putative phosphatase, domain 2"/>
    <property type="match status" value="1"/>
</dbReference>
<keyword evidence="3" id="KW-1185">Reference proteome</keyword>
<evidence type="ECO:0000313" key="3">
    <source>
        <dbReference type="Proteomes" id="UP000326757"/>
    </source>
</evidence>
<dbReference type="Proteomes" id="UP000326757">
    <property type="component" value="Unassembled WGS sequence"/>
</dbReference>